<dbReference type="InterPro" id="IPR001796">
    <property type="entry name" value="DHFR_dom"/>
</dbReference>
<dbReference type="EC" id="1.5.1.3" evidence="3 7"/>
<dbReference type="PANTHER" id="PTHR48069:SF3">
    <property type="entry name" value="DIHYDROFOLATE REDUCTASE"/>
    <property type="match status" value="1"/>
</dbReference>
<dbReference type="CDD" id="cd00209">
    <property type="entry name" value="DHFR"/>
    <property type="match status" value="1"/>
</dbReference>
<keyword evidence="4 7" id="KW-0554">One-carbon metabolism</keyword>
<dbReference type="Gene3D" id="3.40.430.10">
    <property type="entry name" value="Dihydrofolate Reductase, subunit A"/>
    <property type="match status" value="1"/>
</dbReference>
<organism evidence="9 10">
    <name type="scientific">Jeotgalicoccus coquinae</name>
    <dbReference type="NCBI Taxonomy" id="709509"/>
    <lineage>
        <taxon>Bacteria</taxon>
        <taxon>Bacillati</taxon>
        <taxon>Bacillota</taxon>
        <taxon>Bacilli</taxon>
        <taxon>Bacillales</taxon>
        <taxon>Staphylococcaceae</taxon>
        <taxon>Jeotgalicoccus</taxon>
    </lineage>
</organism>
<keyword evidence="6 7" id="KW-0560">Oxidoreductase</keyword>
<evidence type="ECO:0000256" key="1">
    <source>
        <dbReference type="ARBA" id="ARBA00004903"/>
    </source>
</evidence>
<keyword evidence="5 7" id="KW-0521">NADP</keyword>
<evidence type="ECO:0000259" key="8">
    <source>
        <dbReference type="PROSITE" id="PS51330"/>
    </source>
</evidence>
<comment type="function">
    <text evidence="7">Key enzyme in folate metabolism. Catalyzes an essential reaction for de novo glycine and purine synthesis, and for DNA precursor synthesis.</text>
</comment>
<dbReference type="PRINTS" id="PR00070">
    <property type="entry name" value="DHFR"/>
</dbReference>
<comment type="pathway">
    <text evidence="1 7">Cofactor biosynthesis; tetrahydrofolate biosynthesis; 5,6,7,8-tetrahydrofolate from 7,8-dihydrofolate: step 1/1.</text>
</comment>
<dbReference type="EMBL" id="JACHFF010000001">
    <property type="protein sequence ID" value="MBB6422979.1"/>
    <property type="molecule type" value="Genomic_DNA"/>
</dbReference>
<comment type="similarity">
    <text evidence="2 7">Belongs to the dihydrofolate reductase family.</text>
</comment>
<dbReference type="SUPFAM" id="SSF53597">
    <property type="entry name" value="Dihydrofolate reductase-like"/>
    <property type="match status" value="1"/>
</dbReference>
<keyword evidence="10" id="KW-1185">Reference proteome</keyword>
<protein>
    <recommendedName>
        <fullName evidence="3 7">Dihydrofolate reductase</fullName>
        <ecNumber evidence="3 7">1.5.1.3</ecNumber>
    </recommendedName>
</protein>
<gene>
    <name evidence="9" type="ORF">HNR41_000905</name>
</gene>
<dbReference type="RefSeq" id="WP_184282149.1">
    <property type="nucleotide sequence ID" value="NZ_BMCO01000001.1"/>
</dbReference>
<evidence type="ECO:0000256" key="7">
    <source>
        <dbReference type="PIRNR" id="PIRNR000194"/>
    </source>
</evidence>
<feature type="domain" description="DHFR" evidence="8">
    <location>
        <begin position="2"/>
        <end position="157"/>
    </location>
</feature>
<dbReference type="PANTHER" id="PTHR48069">
    <property type="entry name" value="DIHYDROFOLATE REDUCTASE"/>
    <property type="match status" value="1"/>
</dbReference>
<name>A0ABR6QMX2_9STAP</name>
<dbReference type="PROSITE" id="PS51330">
    <property type="entry name" value="DHFR_2"/>
    <property type="match status" value="1"/>
</dbReference>
<proteinExistence type="inferred from homology"/>
<dbReference type="InterPro" id="IPR024072">
    <property type="entry name" value="DHFR-like_dom_sf"/>
</dbReference>
<dbReference type="PIRSF" id="PIRSF000194">
    <property type="entry name" value="DHFR"/>
    <property type="match status" value="1"/>
</dbReference>
<evidence type="ECO:0000256" key="2">
    <source>
        <dbReference type="ARBA" id="ARBA00009539"/>
    </source>
</evidence>
<evidence type="ECO:0000256" key="3">
    <source>
        <dbReference type="ARBA" id="ARBA00012856"/>
    </source>
</evidence>
<accession>A0ABR6QMX2</accession>
<evidence type="ECO:0000256" key="5">
    <source>
        <dbReference type="ARBA" id="ARBA00022857"/>
    </source>
</evidence>
<dbReference type="Proteomes" id="UP000545588">
    <property type="component" value="Unassembled WGS sequence"/>
</dbReference>
<evidence type="ECO:0000256" key="4">
    <source>
        <dbReference type="ARBA" id="ARBA00022563"/>
    </source>
</evidence>
<comment type="caution">
    <text evidence="9">The sequence shown here is derived from an EMBL/GenBank/DDBJ whole genome shotgun (WGS) entry which is preliminary data.</text>
</comment>
<evidence type="ECO:0000256" key="6">
    <source>
        <dbReference type="ARBA" id="ARBA00023002"/>
    </source>
</evidence>
<evidence type="ECO:0000313" key="10">
    <source>
        <dbReference type="Proteomes" id="UP000545588"/>
    </source>
</evidence>
<reference evidence="9 10" key="1">
    <citation type="submission" date="2020-08" db="EMBL/GenBank/DDBJ databases">
        <title>Genomic Encyclopedia of Type Strains, Phase IV (KMG-IV): sequencing the most valuable type-strain genomes for metagenomic binning, comparative biology and taxonomic classification.</title>
        <authorList>
            <person name="Goeker M."/>
        </authorList>
    </citation>
    <scope>NUCLEOTIDE SEQUENCE [LARGE SCALE GENOMIC DNA]</scope>
    <source>
        <strain evidence="9 10">DSM 22419</strain>
    </source>
</reference>
<dbReference type="GO" id="GO:0004146">
    <property type="term" value="F:dihydrofolate reductase activity"/>
    <property type="evidence" value="ECO:0007669"/>
    <property type="project" value="UniProtKB-EC"/>
</dbReference>
<sequence length="159" mass="18008">MMVSLIVAHAKQNVIGFNGDMPWSLPADLKGLKKLTTGNTIVMGRKTYETLGRPLPNRRNVVLTANTDFTAEGIDVIHSIDEIKDLPGKVFIFGGSTIYNQTMHLVDEMYITVIDEQFAGDTFFPDYDLNEWTVESSDDGTIDDKNRYPHRFLHLTREL</sequence>
<comment type="catalytic activity">
    <reaction evidence="7">
        <text>(6S)-5,6,7,8-tetrahydrofolate + NADP(+) = 7,8-dihydrofolate + NADPH + H(+)</text>
        <dbReference type="Rhea" id="RHEA:15009"/>
        <dbReference type="ChEBI" id="CHEBI:15378"/>
        <dbReference type="ChEBI" id="CHEBI:57451"/>
        <dbReference type="ChEBI" id="CHEBI:57453"/>
        <dbReference type="ChEBI" id="CHEBI:57783"/>
        <dbReference type="ChEBI" id="CHEBI:58349"/>
        <dbReference type="EC" id="1.5.1.3"/>
    </reaction>
</comment>
<dbReference type="InterPro" id="IPR012259">
    <property type="entry name" value="DHFR"/>
</dbReference>
<evidence type="ECO:0000313" key="9">
    <source>
        <dbReference type="EMBL" id="MBB6422979.1"/>
    </source>
</evidence>
<dbReference type="Pfam" id="PF00186">
    <property type="entry name" value="DHFR_1"/>
    <property type="match status" value="1"/>
</dbReference>